<protein>
    <submittedName>
        <fullName evidence="2">HDC14293</fullName>
    </submittedName>
</protein>
<accession>Q6IJT4</accession>
<proteinExistence type="predicted"/>
<evidence type="ECO:0000256" key="1">
    <source>
        <dbReference type="SAM" id="MobiDB-lite"/>
    </source>
</evidence>
<reference evidence="2" key="1">
    <citation type="journal article" date="2003" name="Genome Biol.">
        <title>An integrated gene annotation and transcriptional profiling approach towards the full gene content of the Drosophila genome.</title>
        <authorList>
            <person name="Hild M."/>
            <person name="Beckmann B."/>
            <person name="Haas S.A."/>
            <person name="Koch B."/>
            <person name="Solovyev V."/>
            <person name="Busold C."/>
            <person name="Fellenberg K."/>
            <person name="Boutros M."/>
            <person name="Vingron M."/>
            <person name="Sauer F."/>
            <person name="Hoheisel J.D."/>
            <person name="Paro R."/>
        </authorList>
    </citation>
    <scope>NUCLEOTIDE SEQUENCE</scope>
</reference>
<sequence length="147" mass="16492">MQQHKKHNGEISVGQEANAFEGHRKTPSAVHMGMKQSSSSSSCHTSKHPSPWRSPAHIHLRVQPLDVASAVHLLFYCRCPQQLAKFWGKWGASLATRGHFLLAHCYRILQIVMTHVNNVSASPGKAEYVNGNMRMEMEMEMETKQGS</sequence>
<name>Q6IJT4_DROME</name>
<dbReference type="AlphaFoldDB" id="Q6IJT4"/>
<gene>
    <name evidence="2" type="ORF">HDC14293</name>
</gene>
<organism evidence="2">
    <name type="scientific">Drosophila melanogaster</name>
    <name type="common">Fruit fly</name>
    <dbReference type="NCBI Taxonomy" id="7227"/>
    <lineage>
        <taxon>Eukaryota</taxon>
        <taxon>Metazoa</taxon>
        <taxon>Ecdysozoa</taxon>
        <taxon>Arthropoda</taxon>
        <taxon>Hexapoda</taxon>
        <taxon>Insecta</taxon>
        <taxon>Pterygota</taxon>
        <taxon>Neoptera</taxon>
        <taxon>Endopterygota</taxon>
        <taxon>Diptera</taxon>
        <taxon>Brachycera</taxon>
        <taxon>Muscomorpha</taxon>
        <taxon>Ephydroidea</taxon>
        <taxon>Drosophilidae</taxon>
        <taxon>Drosophila</taxon>
        <taxon>Sophophora</taxon>
    </lineage>
</organism>
<evidence type="ECO:0000313" key="2">
    <source>
        <dbReference type="EMBL" id="DAA04138.1"/>
    </source>
</evidence>
<feature type="region of interest" description="Disordered" evidence="1">
    <location>
        <begin position="27"/>
        <end position="53"/>
    </location>
</feature>
<dbReference type="EMBL" id="BK002632">
    <property type="protein sequence ID" value="DAA04138.1"/>
    <property type="molecule type" value="Genomic_DNA"/>
</dbReference>
<feature type="region of interest" description="Disordered" evidence="1">
    <location>
        <begin position="1"/>
        <end position="20"/>
    </location>
</feature>